<dbReference type="Gene3D" id="2.50.20.10">
    <property type="entry name" value="Lipoprotein localisation LolA/LolB/LppX"/>
    <property type="match status" value="1"/>
</dbReference>
<evidence type="ECO:0000256" key="1">
    <source>
        <dbReference type="ARBA" id="ARBA00022729"/>
    </source>
</evidence>
<dbReference type="EMBL" id="JBHRZS010000007">
    <property type="protein sequence ID" value="MFC3881203.1"/>
    <property type="molecule type" value="Genomic_DNA"/>
</dbReference>
<sequence>MKAKLILSLIFPIITFSFSGFAQSGDAILKNSASTFLNLQDLSADILYEIKNPNASQPIISQRGRFLQAQEKYVIQLPDQEVYCDGQTLWILIPAQPKENSEVTILNVDPEERPMLLDFFSKIYLSENTAILKGNQVIEGRVFDEIDVLIKDSNTDFARANLWINESTGFPERIIIWDKRQTSTLFQFSNIQLNQGLPASTFVFDTSNFQGEIFEERE</sequence>
<dbReference type="InterPro" id="IPR029046">
    <property type="entry name" value="LolA/LolB/LppX"/>
</dbReference>
<keyword evidence="4" id="KW-1185">Reference proteome</keyword>
<organism evidence="3 4">
    <name type="scientific">Algoriphagus namhaensis</name>
    <dbReference type="NCBI Taxonomy" id="915353"/>
    <lineage>
        <taxon>Bacteria</taxon>
        <taxon>Pseudomonadati</taxon>
        <taxon>Bacteroidota</taxon>
        <taxon>Cytophagia</taxon>
        <taxon>Cytophagales</taxon>
        <taxon>Cyclobacteriaceae</taxon>
        <taxon>Algoriphagus</taxon>
    </lineage>
</organism>
<dbReference type="RefSeq" id="WP_377906544.1">
    <property type="nucleotide sequence ID" value="NZ_JBHRZS010000007.1"/>
</dbReference>
<feature type="signal peptide" evidence="2">
    <location>
        <begin position="1"/>
        <end position="22"/>
    </location>
</feature>
<accession>A0ABV8ATG2</accession>
<dbReference type="CDD" id="cd16325">
    <property type="entry name" value="LolA"/>
    <property type="match status" value="1"/>
</dbReference>
<proteinExistence type="predicted"/>
<dbReference type="Proteomes" id="UP001595805">
    <property type="component" value="Unassembled WGS sequence"/>
</dbReference>
<evidence type="ECO:0000256" key="2">
    <source>
        <dbReference type="SAM" id="SignalP"/>
    </source>
</evidence>
<keyword evidence="1 2" id="KW-0732">Signal</keyword>
<comment type="caution">
    <text evidence="3">The sequence shown here is derived from an EMBL/GenBank/DDBJ whole genome shotgun (WGS) entry which is preliminary data.</text>
</comment>
<evidence type="ECO:0000313" key="4">
    <source>
        <dbReference type="Proteomes" id="UP001595805"/>
    </source>
</evidence>
<keyword evidence="3" id="KW-0449">Lipoprotein</keyword>
<gene>
    <name evidence="3" type="ORF">ACFOSV_13500</name>
</gene>
<feature type="chain" id="PRO_5045534412" evidence="2">
    <location>
        <begin position="23"/>
        <end position="218"/>
    </location>
</feature>
<reference evidence="4" key="1">
    <citation type="journal article" date="2019" name="Int. J. Syst. Evol. Microbiol.">
        <title>The Global Catalogue of Microorganisms (GCM) 10K type strain sequencing project: providing services to taxonomists for standard genome sequencing and annotation.</title>
        <authorList>
            <consortium name="The Broad Institute Genomics Platform"/>
            <consortium name="The Broad Institute Genome Sequencing Center for Infectious Disease"/>
            <person name="Wu L."/>
            <person name="Ma J."/>
        </authorList>
    </citation>
    <scope>NUCLEOTIDE SEQUENCE [LARGE SCALE GENOMIC DNA]</scope>
    <source>
        <strain evidence="4">CCUG 60523</strain>
    </source>
</reference>
<protein>
    <submittedName>
        <fullName evidence="3">Outer membrane lipoprotein carrier protein LolA</fullName>
    </submittedName>
</protein>
<evidence type="ECO:0000313" key="3">
    <source>
        <dbReference type="EMBL" id="MFC3881203.1"/>
    </source>
</evidence>
<name>A0ABV8ATG2_9BACT</name>
<dbReference type="SUPFAM" id="SSF89392">
    <property type="entry name" value="Prokaryotic lipoproteins and lipoprotein localization factors"/>
    <property type="match status" value="1"/>
</dbReference>
<dbReference type="InterPro" id="IPR004564">
    <property type="entry name" value="OM_lipoprot_carrier_LolA-like"/>
</dbReference>